<proteinExistence type="inferred from homology"/>
<dbReference type="Pfam" id="PF00892">
    <property type="entry name" value="EamA"/>
    <property type="match status" value="1"/>
</dbReference>
<evidence type="ECO:0000256" key="4">
    <source>
        <dbReference type="ARBA" id="ARBA00022989"/>
    </source>
</evidence>
<feature type="transmembrane region" description="Helical" evidence="6">
    <location>
        <begin position="6"/>
        <end position="26"/>
    </location>
</feature>
<comment type="subcellular location">
    <subcellularLocation>
        <location evidence="1">Membrane</location>
        <topology evidence="1">Multi-pass membrane protein</topology>
    </subcellularLocation>
</comment>
<feature type="transmembrane region" description="Helical" evidence="6">
    <location>
        <begin position="68"/>
        <end position="88"/>
    </location>
</feature>
<dbReference type="InterPro" id="IPR000620">
    <property type="entry name" value="EamA_dom"/>
</dbReference>
<protein>
    <submittedName>
        <fullName evidence="8">Transporter family protein</fullName>
    </submittedName>
</protein>
<dbReference type="InterPro" id="IPR037185">
    <property type="entry name" value="EmrE-like"/>
</dbReference>
<evidence type="ECO:0000256" key="6">
    <source>
        <dbReference type="SAM" id="Phobius"/>
    </source>
</evidence>
<keyword evidence="9" id="KW-1185">Reference proteome</keyword>
<dbReference type="InterPro" id="IPR050638">
    <property type="entry name" value="AA-Vitamin_Transporters"/>
</dbReference>
<sequence>MFNAYLFAGVAMLFWAIAPIFGKLGLNGIQPLAALTIRSLVISAILLIAVTAAGQWGSVTSVTTKNAVYIALEGICAALLGQLAYYYALKFGEVGRVSPIVAAFPLVALLFAILFLGEKLTLYKVVAALLIVAGIALLKY</sequence>
<accession>A0A1W1YGN7</accession>
<evidence type="ECO:0000313" key="8">
    <source>
        <dbReference type="EMBL" id="SMC34961.1"/>
    </source>
</evidence>
<dbReference type="Gene3D" id="1.10.3730.20">
    <property type="match status" value="1"/>
</dbReference>
<dbReference type="OrthoDB" id="9806718at2"/>
<dbReference type="PANTHER" id="PTHR32322:SF2">
    <property type="entry name" value="EAMA DOMAIN-CONTAINING PROTEIN"/>
    <property type="match status" value="1"/>
</dbReference>
<feature type="domain" description="EamA" evidence="7">
    <location>
        <begin position="4"/>
        <end position="138"/>
    </location>
</feature>
<evidence type="ECO:0000313" key="9">
    <source>
        <dbReference type="Proteomes" id="UP000192738"/>
    </source>
</evidence>
<evidence type="ECO:0000256" key="1">
    <source>
        <dbReference type="ARBA" id="ARBA00004141"/>
    </source>
</evidence>
<evidence type="ECO:0000256" key="3">
    <source>
        <dbReference type="ARBA" id="ARBA00022692"/>
    </source>
</evidence>
<dbReference type="PANTHER" id="PTHR32322">
    <property type="entry name" value="INNER MEMBRANE TRANSPORTER"/>
    <property type="match status" value="1"/>
</dbReference>
<feature type="transmembrane region" description="Helical" evidence="6">
    <location>
        <begin position="33"/>
        <end position="56"/>
    </location>
</feature>
<evidence type="ECO:0000259" key="7">
    <source>
        <dbReference type="Pfam" id="PF00892"/>
    </source>
</evidence>
<keyword evidence="5 6" id="KW-0472">Membrane</keyword>
<dbReference type="EMBL" id="FWXI01000001">
    <property type="protein sequence ID" value="SMC34961.1"/>
    <property type="molecule type" value="Genomic_DNA"/>
</dbReference>
<dbReference type="RefSeq" id="WP_084573820.1">
    <property type="nucleotide sequence ID" value="NZ_CP155572.1"/>
</dbReference>
<feature type="transmembrane region" description="Helical" evidence="6">
    <location>
        <begin position="122"/>
        <end position="138"/>
    </location>
</feature>
<evidence type="ECO:0000256" key="5">
    <source>
        <dbReference type="ARBA" id="ARBA00023136"/>
    </source>
</evidence>
<dbReference type="Proteomes" id="UP000192738">
    <property type="component" value="Unassembled WGS sequence"/>
</dbReference>
<dbReference type="SUPFAM" id="SSF103481">
    <property type="entry name" value="Multidrug resistance efflux transporter EmrE"/>
    <property type="match status" value="1"/>
</dbReference>
<dbReference type="GO" id="GO:0016020">
    <property type="term" value="C:membrane"/>
    <property type="evidence" value="ECO:0007669"/>
    <property type="project" value="UniProtKB-SubCell"/>
</dbReference>
<feature type="transmembrane region" description="Helical" evidence="6">
    <location>
        <begin position="100"/>
        <end position="116"/>
    </location>
</feature>
<gene>
    <name evidence="8" type="ORF">SAMN04488500_101308</name>
</gene>
<name>A0A1W1YGN7_9FIRM</name>
<dbReference type="AlphaFoldDB" id="A0A1W1YGN7"/>
<keyword evidence="3 6" id="KW-0812">Transmembrane</keyword>
<reference evidence="8 9" key="1">
    <citation type="submission" date="2017-04" db="EMBL/GenBank/DDBJ databases">
        <authorList>
            <person name="Afonso C.L."/>
            <person name="Miller P.J."/>
            <person name="Scott M.A."/>
            <person name="Spackman E."/>
            <person name="Goraichik I."/>
            <person name="Dimitrov K.M."/>
            <person name="Suarez D.L."/>
            <person name="Swayne D.E."/>
        </authorList>
    </citation>
    <scope>NUCLEOTIDE SEQUENCE [LARGE SCALE GENOMIC DNA]</scope>
    <source>
        <strain evidence="8 9">DSM 5090</strain>
    </source>
</reference>
<dbReference type="STRING" id="112901.SAMN04488500_101308"/>
<organism evidence="8 9">
    <name type="scientific">Sporomusa malonica</name>
    <dbReference type="NCBI Taxonomy" id="112901"/>
    <lineage>
        <taxon>Bacteria</taxon>
        <taxon>Bacillati</taxon>
        <taxon>Bacillota</taxon>
        <taxon>Negativicutes</taxon>
        <taxon>Selenomonadales</taxon>
        <taxon>Sporomusaceae</taxon>
        <taxon>Sporomusa</taxon>
    </lineage>
</organism>
<keyword evidence="4 6" id="KW-1133">Transmembrane helix</keyword>
<comment type="similarity">
    <text evidence="2">Belongs to the EamA transporter family.</text>
</comment>
<evidence type="ECO:0000256" key="2">
    <source>
        <dbReference type="ARBA" id="ARBA00007362"/>
    </source>
</evidence>